<accession>A0A7J5YHV8</accession>
<name>A0A7J5YHV8_DISMA</name>
<dbReference type="AlphaFoldDB" id="A0A7J5YHV8"/>
<dbReference type="EMBL" id="JAAKFY010000012">
    <property type="protein sequence ID" value="KAF3848551.1"/>
    <property type="molecule type" value="Genomic_DNA"/>
</dbReference>
<protein>
    <submittedName>
        <fullName evidence="2">Uncharacterized protein</fullName>
    </submittedName>
</protein>
<keyword evidence="1" id="KW-0472">Membrane</keyword>
<reference evidence="2 3" key="1">
    <citation type="submission" date="2020-03" db="EMBL/GenBank/DDBJ databases">
        <title>Dissostichus mawsoni Genome sequencing and assembly.</title>
        <authorList>
            <person name="Park H."/>
        </authorList>
    </citation>
    <scope>NUCLEOTIDE SEQUENCE [LARGE SCALE GENOMIC DNA]</scope>
    <source>
        <strain evidence="2">DM0001</strain>
        <tissue evidence="2">Muscle</tissue>
    </source>
</reference>
<keyword evidence="3" id="KW-1185">Reference proteome</keyword>
<sequence>MVPACSLDPQTRESKSQNWRQIQKTPDFLSRVEAKGPYLTAMSEEVTVCFLTIIIIIIVVVVVAPLTSAPPSLQCDPSAIDHQSFQPTCLLLPSPYLPARFSVQPELPTSTPDLHILQTCLSLRTINHLNILSHSLRLGPV</sequence>
<gene>
    <name evidence="2" type="ORF">F7725_015048</name>
</gene>
<keyword evidence="1" id="KW-1133">Transmembrane helix</keyword>
<feature type="transmembrane region" description="Helical" evidence="1">
    <location>
        <begin position="46"/>
        <end position="66"/>
    </location>
</feature>
<proteinExistence type="predicted"/>
<keyword evidence="1" id="KW-0812">Transmembrane</keyword>
<evidence type="ECO:0000256" key="1">
    <source>
        <dbReference type="SAM" id="Phobius"/>
    </source>
</evidence>
<organism evidence="2 3">
    <name type="scientific">Dissostichus mawsoni</name>
    <name type="common">Antarctic cod</name>
    <dbReference type="NCBI Taxonomy" id="36200"/>
    <lineage>
        <taxon>Eukaryota</taxon>
        <taxon>Metazoa</taxon>
        <taxon>Chordata</taxon>
        <taxon>Craniata</taxon>
        <taxon>Vertebrata</taxon>
        <taxon>Euteleostomi</taxon>
        <taxon>Actinopterygii</taxon>
        <taxon>Neopterygii</taxon>
        <taxon>Teleostei</taxon>
        <taxon>Neoteleostei</taxon>
        <taxon>Acanthomorphata</taxon>
        <taxon>Eupercaria</taxon>
        <taxon>Perciformes</taxon>
        <taxon>Notothenioidei</taxon>
        <taxon>Nototheniidae</taxon>
        <taxon>Dissostichus</taxon>
    </lineage>
</organism>
<comment type="caution">
    <text evidence="2">The sequence shown here is derived from an EMBL/GenBank/DDBJ whole genome shotgun (WGS) entry which is preliminary data.</text>
</comment>
<evidence type="ECO:0000313" key="3">
    <source>
        <dbReference type="Proteomes" id="UP000518266"/>
    </source>
</evidence>
<dbReference type="Proteomes" id="UP000518266">
    <property type="component" value="Unassembled WGS sequence"/>
</dbReference>
<evidence type="ECO:0000313" key="2">
    <source>
        <dbReference type="EMBL" id="KAF3848551.1"/>
    </source>
</evidence>